<dbReference type="Proteomes" id="UP001149954">
    <property type="component" value="Unassembled WGS sequence"/>
</dbReference>
<dbReference type="AlphaFoldDB" id="A0A9W9XNJ7"/>
<comment type="caution">
    <text evidence="2">The sequence shown here is derived from an EMBL/GenBank/DDBJ whole genome shotgun (WGS) entry which is preliminary data.</text>
</comment>
<proteinExistence type="predicted"/>
<keyword evidence="3" id="KW-1185">Reference proteome</keyword>
<reference evidence="2" key="1">
    <citation type="submission" date="2022-12" db="EMBL/GenBank/DDBJ databases">
        <authorList>
            <person name="Petersen C."/>
        </authorList>
    </citation>
    <scope>NUCLEOTIDE SEQUENCE</scope>
    <source>
        <strain evidence="2">IBT 29495</strain>
    </source>
</reference>
<feature type="region of interest" description="Disordered" evidence="1">
    <location>
        <begin position="52"/>
        <end position="83"/>
    </location>
</feature>
<feature type="compositionally biased region" description="Basic and acidic residues" evidence="1">
    <location>
        <begin position="52"/>
        <end position="61"/>
    </location>
</feature>
<accession>A0A9W9XNJ7</accession>
<evidence type="ECO:0000256" key="1">
    <source>
        <dbReference type="SAM" id="MobiDB-lite"/>
    </source>
</evidence>
<evidence type="ECO:0000313" key="2">
    <source>
        <dbReference type="EMBL" id="KAJ5496213.1"/>
    </source>
</evidence>
<organism evidence="2 3">
    <name type="scientific">Penicillium fimorum</name>
    <dbReference type="NCBI Taxonomy" id="1882269"/>
    <lineage>
        <taxon>Eukaryota</taxon>
        <taxon>Fungi</taxon>
        <taxon>Dikarya</taxon>
        <taxon>Ascomycota</taxon>
        <taxon>Pezizomycotina</taxon>
        <taxon>Eurotiomycetes</taxon>
        <taxon>Eurotiomycetidae</taxon>
        <taxon>Eurotiales</taxon>
        <taxon>Aspergillaceae</taxon>
        <taxon>Penicillium</taxon>
    </lineage>
</organism>
<feature type="compositionally biased region" description="Polar residues" evidence="1">
    <location>
        <begin position="67"/>
        <end position="83"/>
    </location>
</feature>
<protein>
    <submittedName>
        <fullName evidence="2">Uncharacterized protein</fullName>
    </submittedName>
</protein>
<reference evidence="2" key="2">
    <citation type="journal article" date="2023" name="IMA Fungus">
        <title>Comparative genomic study of the Penicillium genus elucidates a diverse pangenome and 15 lateral gene transfer events.</title>
        <authorList>
            <person name="Petersen C."/>
            <person name="Sorensen T."/>
            <person name="Nielsen M.R."/>
            <person name="Sondergaard T.E."/>
            <person name="Sorensen J.L."/>
            <person name="Fitzpatrick D.A."/>
            <person name="Frisvad J.C."/>
            <person name="Nielsen K.L."/>
        </authorList>
    </citation>
    <scope>NUCLEOTIDE SEQUENCE</scope>
    <source>
        <strain evidence="2">IBT 29495</strain>
    </source>
</reference>
<evidence type="ECO:0000313" key="3">
    <source>
        <dbReference type="Proteomes" id="UP001149954"/>
    </source>
</evidence>
<dbReference type="EMBL" id="JAPWDS010000005">
    <property type="protein sequence ID" value="KAJ5496213.1"/>
    <property type="molecule type" value="Genomic_DNA"/>
</dbReference>
<gene>
    <name evidence="2" type="ORF">N7463_008200</name>
</gene>
<sequence length="83" mass="9071">MHGVCPFRRHVSPFTPSAGPQLRPNPPTKRSCELITYLYSIYDLFQDAQKDLSNRNSRDPGLDGVESVNSNSAAAEDSSLGSC</sequence>
<feature type="region of interest" description="Disordered" evidence="1">
    <location>
        <begin position="1"/>
        <end position="27"/>
    </location>
</feature>
<name>A0A9W9XNJ7_9EURO</name>